<reference evidence="1 2" key="1">
    <citation type="submission" date="2022-12" db="EMBL/GenBank/DDBJ databases">
        <title>Chromosome-scale assembly of the Ensete ventricosum genome.</title>
        <authorList>
            <person name="Dussert Y."/>
            <person name="Stocks J."/>
            <person name="Wendawek A."/>
            <person name="Woldeyes F."/>
            <person name="Nichols R.A."/>
            <person name="Borrell J.S."/>
        </authorList>
    </citation>
    <scope>NUCLEOTIDE SEQUENCE [LARGE SCALE GENOMIC DNA]</scope>
    <source>
        <strain evidence="2">cv. Maze</strain>
        <tissue evidence="1">Seeds</tissue>
    </source>
</reference>
<comment type="caution">
    <text evidence="1">The sequence shown here is derived from an EMBL/GenBank/DDBJ whole genome shotgun (WGS) entry which is preliminary data.</text>
</comment>
<gene>
    <name evidence="1" type="ORF">OPV22_026631</name>
</gene>
<sequence length="218" mass="23295">MAAERSELEDSSDDGGRRGQQQRRLWLLCDFVVAGGIGCSKGVAAIGGRWGSDVHGCCRGGQQRYGVGDRCCRVQFVVGHDQDSWQHMIGVGYDLNRLQRKITAALLDLPVACSSSEATTAGHLLGSTAIPSAARSFATNRAISFLLYRELSYLSSTFSIVKDVEVLTRIDLLQPMFSAIAVAASSASALPSRSTAPAVANSTLPLILPCHSFYSLLL</sequence>
<dbReference type="Proteomes" id="UP001222027">
    <property type="component" value="Unassembled WGS sequence"/>
</dbReference>
<proteinExistence type="predicted"/>
<organism evidence="1 2">
    <name type="scientific">Ensete ventricosum</name>
    <name type="common">Abyssinian banana</name>
    <name type="synonym">Musa ensete</name>
    <dbReference type="NCBI Taxonomy" id="4639"/>
    <lineage>
        <taxon>Eukaryota</taxon>
        <taxon>Viridiplantae</taxon>
        <taxon>Streptophyta</taxon>
        <taxon>Embryophyta</taxon>
        <taxon>Tracheophyta</taxon>
        <taxon>Spermatophyta</taxon>
        <taxon>Magnoliopsida</taxon>
        <taxon>Liliopsida</taxon>
        <taxon>Zingiberales</taxon>
        <taxon>Musaceae</taxon>
        <taxon>Ensete</taxon>
    </lineage>
</organism>
<dbReference type="EMBL" id="JAQQAF010000007">
    <property type="protein sequence ID" value="KAJ8472288.1"/>
    <property type="molecule type" value="Genomic_DNA"/>
</dbReference>
<evidence type="ECO:0000313" key="2">
    <source>
        <dbReference type="Proteomes" id="UP001222027"/>
    </source>
</evidence>
<evidence type="ECO:0000313" key="1">
    <source>
        <dbReference type="EMBL" id="KAJ8472288.1"/>
    </source>
</evidence>
<name>A0AAV8QFX2_ENSVE</name>
<protein>
    <submittedName>
        <fullName evidence="1">Uncharacterized protein</fullName>
    </submittedName>
</protein>
<dbReference type="AlphaFoldDB" id="A0AAV8QFX2"/>
<keyword evidence="2" id="KW-1185">Reference proteome</keyword>
<accession>A0AAV8QFX2</accession>